<dbReference type="Proteomes" id="UP000680865">
    <property type="component" value="Unassembled WGS sequence"/>
</dbReference>
<dbReference type="GO" id="GO:0003677">
    <property type="term" value="F:DNA binding"/>
    <property type="evidence" value="ECO:0007669"/>
    <property type="project" value="UniProtKB-UniRule"/>
</dbReference>
<organism evidence="8 9">
    <name type="scientific">Winogradskya consettensis</name>
    <dbReference type="NCBI Taxonomy" id="113560"/>
    <lineage>
        <taxon>Bacteria</taxon>
        <taxon>Bacillati</taxon>
        <taxon>Actinomycetota</taxon>
        <taxon>Actinomycetes</taxon>
        <taxon>Micromonosporales</taxon>
        <taxon>Micromonosporaceae</taxon>
        <taxon>Winogradskya</taxon>
    </lineage>
</organism>
<reference evidence="8" key="1">
    <citation type="submission" date="2021-03" db="EMBL/GenBank/DDBJ databases">
        <title>Whole genome shotgun sequence of Actinoplanes consettensis NBRC 14913.</title>
        <authorList>
            <person name="Komaki H."/>
            <person name="Tamura T."/>
        </authorList>
    </citation>
    <scope>NUCLEOTIDE SEQUENCE</scope>
    <source>
        <strain evidence="8">NBRC 14913</strain>
    </source>
</reference>
<dbReference type="PANTHER" id="PTHR33217">
    <property type="entry name" value="TRANSPOSASE FOR INSERTION SEQUENCE ELEMENT IS1081"/>
    <property type="match status" value="1"/>
</dbReference>
<evidence type="ECO:0000256" key="6">
    <source>
        <dbReference type="RuleBase" id="RU365089"/>
    </source>
</evidence>
<dbReference type="NCBIfam" id="NF033543">
    <property type="entry name" value="transpos_IS256"/>
    <property type="match status" value="1"/>
</dbReference>
<proteinExistence type="inferred from homology"/>
<feature type="region of interest" description="Disordered" evidence="7">
    <location>
        <begin position="1"/>
        <end position="33"/>
    </location>
</feature>
<evidence type="ECO:0000256" key="1">
    <source>
        <dbReference type="ARBA" id="ARBA00002190"/>
    </source>
</evidence>
<evidence type="ECO:0000256" key="4">
    <source>
        <dbReference type="ARBA" id="ARBA00023125"/>
    </source>
</evidence>
<comment type="function">
    <text evidence="1 6">Required for the transposition of the insertion element.</text>
</comment>
<name>A0A919T4G0_9ACTN</name>
<keyword evidence="9" id="KW-1185">Reference proteome</keyword>
<evidence type="ECO:0000313" key="9">
    <source>
        <dbReference type="Proteomes" id="UP000680865"/>
    </source>
</evidence>
<evidence type="ECO:0000256" key="5">
    <source>
        <dbReference type="ARBA" id="ARBA00023172"/>
    </source>
</evidence>
<accession>A0A919T4G0</accession>
<comment type="similarity">
    <text evidence="2 6">Belongs to the transposase mutator family.</text>
</comment>
<dbReference type="EMBL" id="BOQP01000090">
    <property type="protein sequence ID" value="GIM85575.1"/>
    <property type="molecule type" value="Genomic_DNA"/>
</dbReference>
<keyword evidence="5 6" id="KW-0233">DNA recombination</keyword>
<comment type="caution">
    <text evidence="8">The sequence shown here is derived from an EMBL/GenBank/DDBJ whole genome shotgun (WGS) entry which is preliminary data.</text>
</comment>
<evidence type="ECO:0000313" key="8">
    <source>
        <dbReference type="EMBL" id="GIM85575.1"/>
    </source>
</evidence>
<keyword evidence="6" id="KW-0814">Transposable element</keyword>
<sequence>MDRPDRCGSNCSTIEHAGHDQPSQQTGDGTIPHHKISDRAKIRDGKVANRPIYVALAVTAEGSRDILGLWAGDGGEGAKFWLNVCTELKNRGVADVLMAVCDGLTGLPDAINTVWAETVVQTCVVHLLRNSFKYAARKDYDAVAKALKPIYTAPTVAAAEQRFLEFAETWGPKYPAIVRLWENAWAEFVPFLSFDTEIRKVICSTNAIESVNARIRRAVRARGHFPNEQAALKCVYLAVMALDPTGTGRRRWISRWKPALNAFDLAFDGRLTTSRN</sequence>
<keyword evidence="4 6" id="KW-0238">DNA-binding</keyword>
<protein>
    <recommendedName>
        <fullName evidence="6">Mutator family transposase</fullName>
    </recommendedName>
</protein>
<evidence type="ECO:0000256" key="3">
    <source>
        <dbReference type="ARBA" id="ARBA00022578"/>
    </source>
</evidence>
<dbReference type="Pfam" id="PF00872">
    <property type="entry name" value="Transposase_mut"/>
    <property type="match status" value="1"/>
</dbReference>
<evidence type="ECO:0000256" key="7">
    <source>
        <dbReference type="SAM" id="MobiDB-lite"/>
    </source>
</evidence>
<keyword evidence="3 6" id="KW-0815">Transposition</keyword>
<dbReference type="AlphaFoldDB" id="A0A919T4G0"/>
<dbReference type="GO" id="GO:0006313">
    <property type="term" value="P:DNA transposition"/>
    <property type="evidence" value="ECO:0007669"/>
    <property type="project" value="UniProtKB-UniRule"/>
</dbReference>
<dbReference type="InterPro" id="IPR001207">
    <property type="entry name" value="Transposase_mutator"/>
</dbReference>
<gene>
    <name evidence="8" type="ORF">Aco04nite_96900</name>
</gene>
<evidence type="ECO:0000256" key="2">
    <source>
        <dbReference type="ARBA" id="ARBA00010961"/>
    </source>
</evidence>
<dbReference type="GO" id="GO:0004803">
    <property type="term" value="F:transposase activity"/>
    <property type="evidence" value="ECO:0007669"/>
    <property type="project" value="UniProtKB-UniRule"/>
</dbReference>
<dbReference type="PANTHER" id="PTHR33217:SF8">
    <property type="entry name" value="MUTATOR FAMILY TRANSPOSASE"/>
    <property type="match status" value="1"/>
</dbReference>